<dbReference type="PANTHER" id="PTHR36730">
    <property type="entry name" value="OS03G0210700 PROTEIN"/>
    <property type="match status" value="1"/>
</dbReference>
<dbReference type="EMBL" id="JBAMMX010000019">
    <property type="protein sequence ID" value="KAK6921945.1"/>
    <property type="molecule type" value="Genomic_DNA"/>
</dbReference>
<evidence type="ECO:0000313" key="1">
    <source>
        <dbReference type="EMBL" id="KAK6921945.1"/>
    </source>
</evidence>
<reference evidence="1 2" key="1">
    <citation type="submission" date="2023-12" db="EMBL/GenBank/DDBJ databases">
        <title>A high-quality genome assembly for Dillenia turbinata (Dilleniales).</title>
        <authorList>
            <person name="Chanderbali A."/>
        </authorList>
    </citation>
    <scope>NUCLEOTIDE SEQUENCE [LARGE SCALE GENOMIC DNA]</scope>
    <source>
        <strain evidence="1">LSX21</strain>
        <tissue evidence="1">Leaf</tissue>
    </source>
</reference>
<dbReference type="PANTHER" id="PTHR36730:SF1">
    <property type="entry name" value="CATHEPSIN PROPEPTIDE INHIBITOR DOMAIN-CONTAINING PROTEIN"/>
    <property type="match status" value="1"/>
</dbReference>
<evidence type="ECO:0000313" key="2">
    <source>
        <dbReference type="Proteomes" id="UP001370490"/>
    </source>
</evidence>
<name>A0AAN8Z420_9MAGN</name>
<gene>
    <name evidence="1" type="ORF">RJ641_012452</name>
</gene>
<organism evidence="1 2">
    <name type="scientific">Dillenia turbinata</name>
    <dbReference type="NCBI Taxonomy" id="194707"/>
    <lineage>
        <taxon>Eukaryota</taxon>
        <taxon>Viridiplantae</taxon>
        <taxon>Streptophyta</taxon>
        <taxon>Embryophyta</taxon>
        <taxon>Tracheophyta</taxon>
        <taxon>Spermatophyta</taxon>
        <taxon>Magnoliopsida</taxon>
        <taxon>eudicotyledons</taxon>
        <taxon>Gunneridae</taxon>
        <taxon>Pentapetalae</taxon>
        <taxon>Dilleniales</taxon>
        <taxon>Dilleniaceae</taxon>
        <taxon>Dillenia</taxon>
    </lineage>
</organism>
<accession>A0AAN8Z420</accession>
<keyword evidence="2" id="KW-1185">Reference proteome</keyword>
<proteinExistence type="predicted"/>
<dbReference type="AlphaFoldDB" id="A0AAN8Z420"/>
<comment type="caution">
    <text evidence="1">The sequence shown here is derived from an EMBL/GenBank/DDBJ whole genome shotgun (WGS) entry which is preliminary data.</text>
</comment>
<sequence length="180" mass="20322">MVSASLCPQSCIAFQVSTVTSKSCGRGTDAKTQKLTRIRFIVELEPSTNSCLLFFFIISFAYSSSKIGSPGCFNCNSSLVHLRIFWKRSPQLPEIDLLTHFKEENQKFAEFDKRFQTSPLLKELLKRSKMSKEKYVCGNGQAIQDKYCLPWAEWGVGDCSTEGMSTDERDNFIAMLKQAA</sequence>
<protein>
    <submittedName>
        <fullName evidence="1">Uncharacterized protein</fullName>
    </submittedName>
</protein>
<dbReference type="Proteomes" id="UP001370490">
    <property type="component" value="Unassembled WGS sequence"/>
</dbReference>